<dbReference type="eggNOG" id="ENOG5031XEJ">
    <property type="taxonomic scope" value="Bacteria"/>
</dbReference>
<evidence type="ECO:0000313" key="4">
    <source>
        <dbReference type="Proteomes" id="UP000000844"/>
    </source>
</evidence>
<feature type="compositionally biased region" description="Polar residues" evidence="1">
    <location>
        <begin position="173"/>
        <end position="217"/>
    </location>
</feature>
<feature type="compositionally biased region" description="Polar residues" evidence="1">
    <location>
        <begin position="250"/>
        <end position="267"/>
    </location>
</feature>
<feature type="compositionally biased region" description="Basic and acidic residues" evidence="1">
    <location>
        <begin position="308"/>
        <end position="344"/>
    </location>
</feature>
<dbReference type="HOGENOM" id="CLU_530919_0_0_11"/>
<organism evidence="3 4">
    <name type="scientific">Stackebrandtia nassauensis (strain DSM 44728 / CIP 108903 / NRRL B-16338 / NBRC 102104 / LLR-40K-21)</name>
    <dbReference type="NCBI Taxonomy" id="446470"/>
    <lineage>
        <taxon>Bacteria</taxon>
        <taxon>Bacillati</taxon>
        <taxon>Actinomycetota</taxon>
        <taxon>Actinomycetes</taxon>
        <taxon>Glycomycetales</taxon>
        <taxon>Glycomycetaceae</taxon>
        <taxon>Stackebrandtia</taxon>
    </lineage>
</organism>
<proteinExistence type="predicted"/>
<accession>D3Q0S2</accession>
<dbReference type="STRING" id="446470.Snas_2114"/>
<evidence type="ECO:0000256" key="2">
    <source>
        <dbReference type="SAM" id="Phobius"/>
    </source>
</evidence>
<keyword evidence="4" id="KW-1185">Reference proteome</keyword>
<dbReference type="EMBL" id="CP001778">
    <property type="protein sequence ID" value="ADD41808.1"/>
    <property type="molecule type" value="Genomic_DNA"/>
</dbReference>
<evidence type="ECO:0000256" key="1">
    <source>
        <dbReference type="SAM" id="MobiDB-lite"/>
    </source>
</evidence>
<protein>
    <submittedName>
        <fullName evidence="3">Uncharacterized protein</fullName>
    </submittedName>
</protein>
<sequence length="513" mass="55100">MSYPPQQPENGWSDQQEEPVDPFAQGNAVHQPAAPQQPGQVYGQPIQQQPEYPQQPEQGQQPPVYQAQPPVYYPEQQPGYPPSDQTQALPPRAAHDAPPAQPFPAAQPYPAQDANPQPPAAQPYYQPAEPNTAEQQGHFQQSPPAQPYYQPVDPNAGQQQGYPQAQPLPDPFATQQPEQPFSQAPVSASPTSAEPYSAQPYSAQPASGQPFSAQPYSPSAAGATPPGVPESPFAAAPTHNPMNTPAPVSAQPTSGGQPWGGSPSTPYFTPRKPRRGLPRWFYVVGVIIVVAALGAGGYVWLGPGLGGEEPKDEASASATKDADKSSEKPTEEKSEAEKQPDLVTDKGSGLGFVQLPKPWTEESDTKFPGFKDTTGQVLTNKGSVPGWFVAGEVDAKKIKYKGVDQLADSGAQLAGFIDDKHWTDAKGKQLKGAKRETKFKYNYIRIDGHRGVYLTYRMGWSSDKVKDKSADVVVGLVDVGDGKAAGFFAVVPESLSDKQKPAVEDTILSLRFE</sequence>
<dbReference type="Proteomes" id="UP000000844">
    <property type="component" value="Chromosome"/>
</dbReference>
<dbReference type="OrthoDB" id="9832805at2"/>
<dbReference type="KEGG" id="sna:Snas_2114"/>
<keyword evidence="2" id="KW-0472">Membrane</keyword>
<dbReference type="AlphaFoldDB" id="D3Q0S2"/>
<name>D3Q0S2_STANL</name>
<evidence type="ECO:0000313" key="3">
    <source>
        <dbReference type="EMBL" id="ADD41808.1"/>
    </source>
</evidence>
<feature type="transmembrane region" description="Helical" evidence="2">
    <location>
        <begin position="280"/>
        <end position="301"/>
    </location>
</feature>
<gene>
    <name evidence="3" type="ordered locus">Snas_2114</name>
</gene>
<keyword evidence="2" id="KW-1133">Transmembrane helix</keyword>
<feature type="region of interest" description="Disordered" evidence="1">
    <location>
        <begin position="1"/>
        <end position="267"/>
    </location>
</feature>
<dbReference type="RefSeq" id="WP_013017379.1">
    <property type="nucleotide sequence ID" value="NC_013947.1"/>
</dbReference>
<feature type="compositionally biased region" description="Low complexity" evidence="1">
    <location>
        <begin position="140"/>
        <end position="167"/>
    </location>
</feature>
<feature type="region of interest" description="Disordered" evidence="1">
    <location>
        <begin position="308"/>
        <end position="365"/>
    </location>
</feature>
<reference evidence="3 4" key="1">
    <citation type="journal article" date="2009" name="Stand. Genomic Sci.">
        <title>Complete genome sequence of Stackebrandtia nassauensis type strain (LLR-40K-21).</title>
        <authorList>
            <person name="Munk C."/>
            <person name="Lapidus A."/>
            <person name="Copeland A."/>
            <person name="Jando M."/>
            <person name="Mayilraj S."/>
            <person name="Glavina Del Rio T."/>
            <person name="Nolan M."/>
            <person name="Chen F."/>
            <person name="Lucas S."/>
            <person name="Tice H."/>
            <person name="Cheng J.F."/>
            <person name="Han C."/>
            <person name="Detter J.C."/>
            <person name="Bruce D."/>
            <person name="Goodwin L."/>
            <person name="Chain P."/>
            <person name="Pitluck S."/>
            <person name="Goker M."/>
            <person name="Ovchinikova G."/>
            <person name="Pati A."/>
            <person name="Ivanova N."/>
            <person name="Mavromatis K."/>
            <person name="Chen A."/>
            <person name="Palaniappan K."/>
            <person name="Land M."/>
            <person name="Hauser L."/>
            <person name="Chang Y.J."/>
            <person name="Jeffries C.D."/>
            <person name="Bristow J."/>
            <person name="Eisen J.A."/>
            <person name="Markowitz V."/>
            <person name="Hugenholtz P."/>
            <person name="Kyrpides N.C."/>
            <person name="Klenk H.P."/>
        </authorList>
    </citation>
    <scope>NUCLEOTIDE SEQUENCE [LARGE SCALE GENOMIC DNA]</scope>
    <source>
        <strain evidence="4">DSM 44728 / CIP 108903 / NRRL B-16338 / NBRC 102104 / LLR-40K-21</strain>
    </source>
</reference>
<keyword evidence="2" id="KW-0812">Transmembrane</keyword>
<feature type="compositionally biased region" description="Low complexity" evidence="1">
    <location>
        <begin position="43"/>
        <end position="78"/>
    </location>
</feature>